<keyword evidence="1" id="KW-0500">Molybdenum</keyword>
<evidence type="ECO:0000256" key="1">
    <source>
        <dbReference type="ARBA" id="ARBA00022505"/>
    </source>
</evidence>
<dbReference type="PANTHER" id="PTHR11908">
    <property type="entry name" value="XANTHINE DEHYDROGENASE"/>
    <property type="match status" value="1"/>
</dbReference>
<protein>
    <recommendedName>
        <fullName evidence="2">Aldehyde oxidase/xanthine dehydrogenase first molybdopterin binding domain-containing protein</fullName>
    </recommendedName>
</protein>
<dbReference type="Pfam" id="PF02738">
    <property type="entry name" value="MoCoBD_1"/>
    <property type="match status" value="1"/>
</dbReference>
<dbReference type="EMBL" id="UOEU01000732">
    <property type="protein sequence ID" value="VAW39165.1"/>
    <property type="molecule type" value="Genomic_DNA"/>
</dbReference>
<dbReference type="InterPro" id="IPR037165">
    <property type="entry name" value="AldOxase/xan_DH_Mopterin-bd_sf"/>
</dbReference>
<sequence>TFERGDLAEGFAAADIVVERPFSTPMVHQSYLETFSMLVQPDPMGAGATVWTSTQAPFYVREQVAEVLGVEETAVRVIPTPVGGAFGAKFLLYELLVALAAQKMKF</sequence>
<dbReference type="PANTHER" id="PTHR11908:SF132">
    <property type="entry name" value="ALDEHYDE OXIDASE 1-RELATED"/>
    <property type="match status" value="1"/>
</dbReference>
<gene>
    <name evidence="3" type="ORF">MNBD_CHLOROFLEXI01-4918</name>
</gene>
<dbReference type="AlphaFoldDB" id="A0A3B0V6F8"/>
<dbReference type="GO" id="GO:0016491">
    <property type="term" value="F:oxidoreductase activity"/>
    <property type="evidence" value="ECO:0007669"/>
    <property type="project" value="InterPro"/>
</dbReference>
<accession>A0A3B0V6F8</accession>
<evidence type="ECO:0000313" key="3">
    <source>
        <dbReference type="EMBL" id="VAW39165.1"/>
    </source>
</evidence>
<dbReference type="GO" id="GO:0005506">
    <property type="term" value="F:iron ion binding"/>
    <property type="evidence" value="ECO:0007669"/>
    <property type="project" value="InterPro"/>
</dbReference>
<reference evidence="3" key="1">
    <citation type="submission" date="2018-06" db="EMBL/GenBank/DDBJ databases">
        <authorList>
            <person name="Zhirakovskaya E."/>
        </authorList>
    </citation>
    <scope>NUCLEOTIDE SEQUENCE</scope>
</reference>
<organism evidence="3">
    <name type="scientific">hydrothermal vent metagenome</name>
    <dbReference type="NCBI Taxonomy" id="652676"/>
    <lineage>
        <taxon>unclassified sequences</taxon>
        <taxon>metagenomes</taxon>
        <taxon>ecological metagenomes</taxon>
    </lineage>
</organism>
<dbReference type="SUPFAM" id="SSF56003">
    <property type="entry name" value="Molybdenum cofactor-binding domain"/>
    <property type="match status" value="1"/>
</dbReference>
<feature type="domain" description="Aldehyde oxidase/xanthine dehydrogenase first molybdopterin binding" evidence="2">
    <location>
        <begin position="2"/>
        <end position="105"/>
    </location>
</feature>
<dbReference type="InterPro" id="IPR008274">
    <property type="entry name" value="AldOxase/xan_DH_MoCoBD1"/>
</dbReference>
<dbReference type="InterPro" id="IPR016208">
    <property type="entry name" value="Ald_Oxase/xanthine_DH-like"/>
</dbReference>
<name>A0A3B0V6F8_9ZZZZ</name>
<feature type="non-terminal residue" evidence="3">
    <location>
        <position position="1"/>
    </location>
</feature>
<dbReference type="Gene3D" id="3.30.365.10">
    <property type="entry name" value="Aldehyde oxidase/xanthine dehydrogenase, molybdopterin binding domain"/>
    <property type="match status" value="2"/>
</dbReference>
<proteinExistence type="predicted"/>
<evidence type="ECO:0000259" key="2">
    <source>
        <dbReference type="Pfam" id="PF02738"/>
    </source>
</evidence>